<feature type="compositionally biased region" description="Low complexity" evidence="2">
    <location>
        <begin position="474"/>
        <end position="483"/>
    </location>
</feature>
<dbReference type="Gene3D" id="3.90.640.10">
    <property type="entry name" value="Actin, Chain A, domain 4"/>
    <property type="match status" value="1"/>
</dbReference>
<evidence type="ECO:0008006" key="5">
    <source>
        <dbReference type="Google" id="ProtNLM"/>
    </source>
</evidence>
<reference evidence="3 4" key="1">
    <citation type="journal article" date="2018" name="Mol. Biol. Evol.">
        <title>Broad Genomic Sampling Reveals a Smut Pathogenic Ancestry of the Fungal Clade Ustilaginomycotina.</title>
        <authorList>
            <person name="Kijpornyongpan T."/>
            <person name="Mondo S.J."/>
            <person name="Barry K."/>
            <person name="Sandor L."/>
            <person name="Lee J."/>
            <person name="Lipzen A."/>
            <person name="Pangilinan J."/>
            <person name="LaButti K."/>
            <person name="Hainaut M."/>
            <person name="Henrissat B."/>
            <person name="Grigoriev I.V."/>
            <person name="Spatafora J.W."/>
            <person name="Aime M.C."/>
        </authorList>
    </citation>
    <scope>NUCLEOTIDE SEQUENCE [LARGE SCALE GENOMIC DNA]</scope>
    <source>
        <strain evidence="3 4">MCA 4186</strain>
    </source>
</reference>
<keyword evidence="4" id="KW-1185">Reference proteome</keyword>
<dbReference type="Proteomes" id="UP000245946">
    <property type="component" value="Unassembled WGS sequence"/>
</dbReference>
<dbReference type="AlphaFoldDB" id="A0A316ZHT1"/>
<feature type="region of interest" description="Disordered" evidence="2">
    <location>
        <begin position="15"/>
        <end position="34"/>
    </location>
</feature>
<protein>
    <recommendedName>
        <fullName evidence="5">Actin-like ATPase domain-containing protein</fullName>
    </recommendedName>
</protein>
<sequence length="619" mass="64230">MASLSLGLSGSRTRAGVRSSAAPTASSSSGASGSTLRRAAPASLAAGGAAAGSSSSSGALAGDSIVLDLGVRLCRTGFSGEAAPRFSLPTPAAAAALFAPDVWSACRTPAQRRAHELRLEEEATRLLRFLLLERLLIDPKGRAVLLVTNALTSHAARDTLASVLLLNLNVRILSFIPHASACTLAAGRRAALVVDIGASETRFAAVAELGSLHLPYRLMSSTRSRRSVVGRLKLLLLRFGKHVAATPASASRRSRTGPVKEEMLSPAVLDDILDRWLLVPPPGSTAPPQAPDIFDVDALLAQQHASFAASSRAKAMLYPLRAPPKLEPHAERSAPATLGALVAAASPSLGTLVLPGWVRERAAEVLFEKGDEDEASLVEAVLELLLHLPIDLRRPLASNILVVGGLCSLPDLAHRLRLELEAALERVAAGASERAAGMQQQPALSQTRVGALASREEREARRRALLDVQPQQQGDSSEAASAAGGDGGSRAMVLPAASSLSSKLTGDRWAPLCSLLPHLRVLNDHTLPTCIPLSPVAFAWSGVSLAGALASSAGELCGTLTLTRDAFLAQRAKEETRPPTRPGGVGRGSFMGVVGGLHTGAWGALSAHLGGARSPPARP</sequence>
<evidence type="ECO:0000313" key="3">
    <source>
        <dbReference type="EMBL" id="PWO00599.1"/>
    </source>
</evidence>
<dbReference type="SMART" id="SM00268">
    <property type="entry name" value="ACTIN"/>
    <property type="match status" value="1"/>
</dbReference>
<comment type="similarity">
    <text evidence="1">Belongs to the actin family.</text>
</comment>
<evidence type="ECO:0000256" key="1">
    <source>
        <dbReference type="RuleBase" id="RU000487"/>
    </source>
</evidence>
<accession>A0A316ZHT1</accession>
<dbReference type="InterPro" id="IPR043129">
    <property type="entry name" value="ATPase_NBD"/>
</dbReference>
<dbReference type="SUPFAM" id="SSF53067">
    <property type="entry name" value="Actin-like ATPase domain"/>
    <property type="match status" value="2"/>
</dbReference>
<dbReference type="STRING" id="58919.A0A316ZHT1"/>
<gene>
    <name evidence="3" type="ORF">FA09DRAFT_358653</name>
</gene>
<dbReference type="Gene3D" id="3.30.420.40">
    <property type="match status" value="3"/>
</dbReference>
<feature type="region of interest" description="Disordered" evidence="2">
    <location>
        <begin position="466"/>
        <end position="487"/>
    </location>
</feature>
<proteinExistence type="inferred from homology"/>
<dbReference type="GeneID" id="37272534"/>
<dbReference type="PANTHER" id="PTHR11937">
    <property type="entry name" value="ACTIN"/>
    <property type="match status" value="1"/>
</dbReference>
<evidence type="ECO:0000313" key="4">
    <source>
        <dbReference type="Proteomes" id="UP000245946"/>
    </source>
</evidence>
<dbReference type="EMBL" id="KZ819285">
    <property type="protein sequence ID" value="PWO00599.1"/>
    <property type="molecule type" value="Genomic_DNA"/>
</dbReference>
<name>A0A316ZHT1_9BASI</name>
<dbReference type="Pfam" id="PF00022">
    <property type="entry name" value="Actin"/>
    <property type="match status" value="1"/>
</dbReference>
<organism evidence="3 4">
    <name type="scientific">Tilletiopsis washingtonensis</name>
    <dbReference type="NCBI Taxonomy" id="58919"/>
    <lineage>
        <taxon>Eukaryota</taxon>
        <taxon>Fungi</taxon>
        <taxon>Dikarya</taxon>
        <taxon>Basidiomycota</taxon>
        <taxon>Ustilaginomycotina</taxon>
        <taxon>Exobasidiomycetes</taxon>
        <taxon>Entylomatales</taxon>
        <taxon>Entylomatales incertae sedis</taxon>
        <taxon>Tilletiopsis</taxon>
    </lineage>
</organism>
<dbReference type="OrthoDB" id="337660at2759"/>
<dbReference type="InterPro" id="IPR004000">
    <property type="entry name" value="Actin"/>
</dbReference>
<feature type="compositionally biased region" description="Low complexity" evidence="2">
    <location>
        <begin position="19"/>
        <end position="34"/>
    </location>
</feature>
<evidence type="ECO:0000256" key="2">
    <source>
        <dbReference type="SAM" id="MobiDB-lite"/>
    </source>
</evidence>
<dbReference type="RefSeq" id="XP_025600877.1">
    <property type="nucleotide sequence ID" value="XM_025744990.1"/>
</dbReference>